<dbReference type="InterPro" id="IPR050291">
    <property type="entry name" value="CDF_Transporter"/>
</dbReference>
<proteinExistence type="inferred from homology"/>
<dbReference type="AlphaFoldDB" id="A0A3D4V9D8"/>
<feature type="domain" description="Cation efflux protein transmembrane" evidence="8">
    <location>
        <begin position="27"/>
        <end position="220"/>
    </location>
</feature>
<dbReference type="SUPFAM" id="SSF160240">
    <property type="entry name" value="Cation efflux protein cytoplasmic domain-like"/>
    <property type="match status" value="1"/>
</dbReference>
<dbReference type="Gene3D" id="1.20.1510.10">
    <property type="entry name" value="Cation efflux protein transmembrane domain"/>
    <property type="match status" value="1"/>
</dbReference>
<sequence>MSTPTPAHGVPGAPGRGHASVQRLAQLGLVVNALLAVVKLVAGLLGNAYALVADAIESSIDMVGSLVVWGGLRIASRDPDERYPFGYGRAEAIAGAVVGALMLGAAAGISIEAIAEIRTPHDAPAPWTLGVLVLVIVIKELLAKRVLKASEATGSVAVAADAWHHRADAITSAAAFIGISVALIGGPGWEPADDWAALVAAGVITVNALLLFRTAAHDLMDGAPARTVQEDVAQAALSTDGVLAIEKLKIRKSGMAYYVDIHVQADPTMSLHDAHILSGCVKTAIRARIPSAAGVLIHMEPYEPVHAPAGTRELGTRPAPREGT</sequence>
<dbReference type="InterPro" id="IPR027469">
    <property type="entry name" value="Cation_efflux_TMD_sf"/>
</dbReference>
<evidence type="ECO:0000256" key="1">
    <source>
        <dbReference type="ARBA" id="ARBA00004141"/>
    </source>
</evidence>
<reference evidence="10 11" key="1">
    <citation type="journal article" date="2018" name="Nat. Biotechnol.">
        <title>A standardized bacterial taxonomy based on genome phylogeny substantially revises the tree of life.</title>
        <authorList>
            <person name="Parks D.H."/>
            <person name="Chuvochina M."/>
            <person name="Waite D.W."/>
            <person name="Rinke C."/>
            <person name="Skarshewski A."/>
            <person name="Chaumeil P.A."/>
            <person name="Hugenholtz P."/>
        </authorList>
    </citation>
    <scope>NUCLEOTIDE SEQUENCE [LARGE SCALE GENOMIC DNA]</scope>
    <source>
        <strain evidence="10">UBA8844</strain>
    </source>
</reference>
<feature type="transmembrane region" description="Helical" evidence="7">
    <location>
        <begin position="24"/>
        <end position="42"/>
    </location>
</feature>
<name>A0A3D4V9D8_9BACT</name>
<feature type="transmembrane region" description="Helical" evidence="7">
    <location>
        <begin position="195"/>
        <end position="212"/>
    </location>
</feature>
<organism evidence="10 11">
    <name type="scientific">Gemmatimonas aurantiaca</name>
    <dbReference type="NCBI Taxonomy" id="173480"/>
    <lineage>
        <taxon>Bacteria</taxon>
        <taxon>Pseudomonadati</taxon>
        <taxon>Gemmatimonadota</taxon>
        <taxon>Gemmatimonadia</taxon>
        <taxon>Gemmatimonadales</taxon>
        <taxon>Gemmatimonadaceae</taxon>
        <taxon>Gemmatimonas</taxon>
    </lineage>
</organism>
<dbReference type="NCBIfam" id="TIGR01297">
    <property type="entry name" value="CDF"/>
    <property type="match status" value="1"/>
</dbReference>
<evidence type="ECO:0000313" key="11">
    <source>
        <dbReference type="Proteomes" id="UP000264071"/>
    </source>
</evidence>
<evidence type="ECO:0000256" key="4">
    <source>
        <dbReference type="ARBA" id="ARBA00022692"/>
    </source>
</evidence>
<dbReference type="InterPro" id="IPR036837">
    <property type="entry name" value="Cation_efflux_CTD_sf"/>
</dbReference>
<dbReference type="OMA" id="DVMIHIN"/>
<dbReference type="Pfam" id="PF01545">
    <property type="entry name" value="Cation_efflux"/>
    <property type="match status" value="1"/>
</dbReference>
<feature type="transmembrane region" description="Helical" evidence="7">
    <location>
        <begin position="92"/>
        <end position="111"/>
    </location>
</feature>
<dbReference type="InterPro" id="IPR058533">
    <property type="entry name" value="Cation_efflux_TM"/>
</dbReference>
<evidence type="ECO:0000256" key="6">
    <source>
        <dbReference type="ARBA" id="ARBA00023136"/>
    </source>
</evidence>
<dbReference type="GO" id="GO:0008324">
    <property type="term" value="F:monoatomic cation transmembrane transporter activity"/>
    <property type="evidence" value="ECO:0007669"/>
    <property type="project" value="InterPro"/>
</dbReference>
<keyword evidence="6 7" id="KW-0472">Membrane</keyword>
<feature type="transmembrane region" description="Helical" evidence="7">
    <location>
        <begin position="169"/>
        <end position="189"/>
    </location>
</feature>
<comment type="caution">
    <text evidence="10">The sequence shown here is derived from an EMBL/GenBank/DDBJ whole genome shotgun (WGS) entry which is preliminary data.</text>
</comment>
<comment type="similarity">
    <text evidence="2">Belongs to the cation diffusion facilitator (CDF) transporter (TC 2.A.4) family.</text>
</comment>
<dbReference type="SUPFAM" id="SSF161111">
    <property type="entry name" value="Cation efflux protein transmembrane domain-like"/>
    <property type="match status" value="1"/>
</dbReference>
<dbReference type="Proteomes" id="UP000264071">
    <property type="component" value="Unassembled WGS sequence"/>
</dbReference>
<dbReference type="Gene3D" id="3.30.70.1350">
    <property type="entry name" value="Cation efflux protein, cytoplasmic domain"/>
    <property type="match status" value="1"/>
</dbReference>
<accession>A0A3D4V9D8</accession>
<dbReference type="PANTHER" id="PTHR43840">
    <property type="entry name" value="MITOCHONDRIAL METAL TRANSPORTER 1-RELATED"/>
    <property type="match status" value="1"/>
</dbReference>
<evidence type="ECO:0000259" key="9">
    <source>
        <dbReference type="Pfam" id="PF16916"/>
    </source>
</evidence>
<dbReference type="Pfam" id="PF16916">
    <property type="entry name" value="ZT_dimer"/>
    <property type="match status" value="1"/>
</dbReference>
<protein>
    <submittedName>
        <fullName evidence="10">Cation transporter</fullName>
    </submittedName>
</protein>
<keyword evidence="3" id="KW-0813">Transport</keyword>
<feature type="domain" description="Cation efflux protein cytoplasmic" evidence="9">
    <location>
        <begin position="228"/>
        <end position="302"/>
    </location>
</feature>
<evidence type="ECO:0000256" key="7">
    <source>
        <dbReference type="SAM" id="Phobius"/>
    </source>
</evidence>
<dbReference type="InterPro" id="IPR027470">
    <property type="entry name" value="Cation_efflux_CTD"/>
</dbReference>
<gene>
    <name evidence="10" type="ORF">DGD08_09520</name>
</gene>
<evidence type="ECO:0000256" key="2">
    <source>
        <dbReference type="ARBA" id="ARBA00008114"/>
    </source>
</evidence>
<evidence type="ECO:0000259" key="8">
    <source>
        <dbReference type="Pfam" id="PF01545"/>
    </source>
</evidence>
<comment type="subcellular location">
    <subcellularLocation>
        <location evidence="1">Membrane</location>
        <topology evidence="1">Multi-pass membrane protein</topology>
    </subcellularLocation>
</comment>
<evidence type="ECO:0000313" key="10">
    <source>
        <dbReference type="EMBL" id="HCT57434.1"/>
    </source>
</evidence>
<dbReference type="InterPro" id="IPR002524">
    <property type="entry name" value="Cation_efflux"/>
</dbReference>
<evidence type="ECO:0000256" key="5">
    <source>
        <dbReference type="ARBA" id="ARBA00022989"/>
    </source>
</evidence>
<keyword evidence="4 7" id="KW-0812">Transmembrane</keyword>
<dbReference type="EMBL" id="DPIY01000009">
    <property type="protein sequence ID" value="HCT57434.1"/>
    <property type="molecule type" value="Genomic_DNA"/>
</dbReference>
<evidence type="ECO:0000256" key="3">
    <source>
        <dbReference type="ARBA" id="ARBA00022448"/>
    </source>
</evidence>
<feature type="transmembrane region" description="Helical" evidence="7">
    <location>
        <begin position="123"/>
        <end position="142"/>
    </location>
</feature>
<keyword evidence="5 7" id="KW-1133">Transmembrane helix</keyword>
<dbReference type="GO" id="GO:0016020">
    <property type="term" value="C:membrane"/>
    <property type="evidence" value="ECO:0007669"/>
    <property type="project" value="UniProtKB-SubCell"/>
</dbReference>
<dbReference type="PANTHER" id="PTHR43840:SF15">
    <property type="entry name" value="MITOCHONDRIAL METAL TRANSPORTER 1-RELATED"/>
    <property type="match status" value="1"/>
</dbReference>